<keyword evidence="2" id="KW-1185">Reference proteome</keyword>
<evidence type="ECO:0000313" key="1">
    <source>
        <dbReference type="EMBL" id="MST57885.1"/>
    </source>
</evidence>
<gene>
    <name evidence="1" type="ORF">FYJ59_06445</name>
</gene>
<sequence>MEQVKLSTGYKSIAIRDEDDDQVVAVLRINVADAQTADRFAHIIDQLNSISARCDAEMQNWKDSHTEDQLTTEDTGDVIKVALDINNIRVKYLKEIIAALDELFGEGTIQNIYGDIVPDETALFEFVEQVIPVMNNLFGRRFEQVKKRYNTGRKGGRK</sequence>
<comment type="caution">
    <text evidence="1">The sequence shown here is derived from an EMBL/GenBank/DDBJ whole genome shotgun (WGS) entry which is preliminary data.</text>
</comment>
<dbReference type="Proteomes" id="UP000476055">
    <property type="component" value="Unassembled WGS sequence"/>
</dbReference>
<protein>
    <submittedName>
        <fullName evidence="1">RNA polymerase subunit sigma</fullName>
    </submittedName>
</protein>
<dbReference type="EMBL" id="VUMU01000006">
    <property type="protein sequence ID" value="MST57885.1"/>
    <property type="molecule type" value="Genomic_DNA"/>
</dbReference>
<reference evidence="1 2" key="1">
    <citation type="submission" date="2019-08" db="EMBL/GenBank/DDBJ databases">
        <title>In-depth cultivation of the pig gut microbiome towards novel bacterial diversity and tailored functional studies.</title>
        <authorList>
            <person name="Wylensek D."/>
            <person name="Hitch T.C.A."/>
            <person name="Clavel T."/>
        </authorList>
    </citation>
    <scope>NUCLEOTIDE SEQUENCE [LARGE SCALE GENOMIC DNA]</scope>
    <source>
        <strain evidence="1 2">WCA3-601-WT-6H</strain>
    </source>
</reference>
<name>A0A6L5YI08_9FIRM</name>
<proteinExistence type="predicted"/>
<dbReference type="AlphaFoldDB" id="A0A6L5YI08"/>
<evidence type="ECO:0000313" key="2">
    <source>
        <dbReference type="Proteomes" id="UP000476055"/>
    </source>
</evidence>
<dbReference type="RefSeq" id="WP_154496014.1">
    <property type="nucleotide sequence ID" value="NZ_VUMU01000006.1"/>
</dbReference>
<organism evidence="1 2">
    <name type="scientific">Waltera intestinalis</name>
    <dbReference type="NCBI Taxonomy" id="2606635"/>
    <lineage>
        <taxon>Bacteria</taxon>
        <taxon>Bacillati</taxon>
        <taxon>Bacillota</taxon>
        <taxon>Clostridia</taxon>
        <taxon>Lachnospirales</taxon>
        <taxon>Lachnospiraceae</taxon>
        <taxon>Waltera</taxon>
    </lineage>
</organism>
<accession>A0A6L5YI08</accession>